<dbReference type="SUPFAM" id="SSF52540">
    <property type="entry name" value="P-loop containing nucleoside triphosphate hydrolases"/>
    <property type="match status" value="1"/>
</dbReference>
<dbReference type="GO" id="GO:0042626">
    <property type="term" value="F:ATPase-coupled transmembrane transporter activity"/>
    <property type="evidence" value="ECO:0007669"/>
    <property type="project" value="TreeGrafter"/>
</dbReference>
<dbReference type="PANTHER" id="PTHR24223">
    <property type="entry name" value="ATP-BINDING CASSETTE SUB-FAMILY C"/>
    <property type="match status" value="1"/>
</dbReference>
<feature type="non-terminal residue" evidence="4">
    <location>
        <position position="185"/>
    </location>
</feature>
<dbReference type="InterPro" id="IPR003439">
    <property type="entry name" value="ABC_transporter-like_ATP-bd"/>
</dbReference>
<keyword evidence="2" id="KW-0067">ATP-binding</keyword>
<evidence type="ECO:0000259" key="3">
    <source>
        <dbReference type="SMART" id="SM00382"/>
    </source>
</evidence>
<proteinExistence type="predicted"/>
<gene>
    <name evidence="4" type="ORF">OBRU01_08768</name>
</gene>
<dbReference type="InterPro" id="IPR050173">
    <property type="entry name" value="ABC_transporter_C-like"/>
</dbReference>
<dbReference type="GO" id="GO:0016020">
    <property type="term" value="C:membrane"/>
    <property type="evidence" value="ECO:0007669"/>
    <property type="project" value="TreeGrafter"/>
</dbReference>
<organism evidence="4 5">
    <name type="scientific">Operophtera brumata</name>
    <name type="common">Winter moth</name>
    <name type="synonym">Phalaena brumata</name>
    <dbReference type="NCBI Taxonomy" id="104452"/>
    <lineage>
        <taxon>Eukaryota</taxon>
        <taxon>Metazoa</taxon>
        <taxon>Ecdysozoa</taxon>
        <taxon>Arthropoda</taxon>
        <taxon>Hexapoda</taxon>
        <taxon>Insecta</taxon>
        <taxon>Pterygota</taxon>
        <taxon>Neoptera</taxon>
        <taxon>Endopterygota</taxon>
        <taxon>Lepidoptera</taxon>
        <taxon>Glossata</taxon>
        <taxon>Ditrysia</taxon>
        <taxon>Geometroidea</taxon>
        <taxon>Geometridae</taxon>
        <taxon>Larentiinae</taxon>
        <taxon>Operophtera</taxon>
    </lineage>
</organism>
<dbReference type="GO" id="GO:0005524">
    <property type="term" value="F:ATP binding"/>
    <property type="evidence" value="ECO:0007669"/>
    <property type="project" value="UniProtKB-KW"/>
</dbReference>
<keyword evidence="1" id="KW-0547">Nucleotide-binding</keyword>
<dbReference type="GO" id="GO:0016887">
    <property type="term" value="F:ATP hydrolysis activity"/>
    <property type="evidence" value="ECO:0007669"/>
    <property type="project" value="InterPro"/>
</dbReference>
<dbReference type="InterPro" id="IPR003593">
    <property type="entry name" value="AAA+_ATPase"/>
</dbReference>
<evidence type="ECO:0000313" key="4">
    <source>
        <dbReference type="EMBL" id="KOB74657.1"/>
    </source>
</evidence>
<protein>
    <submittedName>
        <fullName evidence="4">Multidrug resistance-associated protein 7</fullName>
    </submittedName>
</protein>
<dbReference type="EMBL" id="JTDY01001173">
    <property type="protein sequence ID" value="KOB74657.1"/>
    <property type="molecule type" value="Genomic_DNA"/>
</dbReference>
<dbReference type="SMART" id="SM00382">
    <property type="entry name" value="AAA"/>
    <property type="match status" value="1"/>
</dbReference>
<evidence type="ECO:0000313" key="5">
    <source>
        <dbReference type="Proteomes" id="UP000037510"/>
    </source>
</evidence>
<comment type="caution">
    <text evidence="4">The sequence shown here is derived from an EMBL/GenBank/DDBJ whole genome shotgun (WGS) entry which is preliminary data.</text>
</comment>
<evidence type="ECO:0000256" key="1">
    <source>
        <dbReference type="ARBA" id="ARBA00022741"/>
    </source>
</evidence>
<dbReference type="PANTHER" id="PTHR24223:SF330">
    <property type="entry name" value="ATP-BINDING CASSETTE SUB-FAMILY C MEMBER 10"/>
    <property type="match status" value="1"/>
</dbReference>
<name>A0A0L7LGV5_OPEBR</name>
<dbReference type="Pfam" id="PF00005">
    <property type="entry name" value="ABC_tran"/>
    <property type="match status" value="1"/>
</dbReference>
<dbReference type="AlphaFoldDB" id="A0A0L7LGV5"/>
<sequence>MALDGVTFSSYPGEKLAVVGRTGAGKSSLVQAILRLSPLASGAVRIDGVDVTTLHLHSLSVRDNVDPLRQYSAEEVTAALEACGAGAVVSALGAPASELSRGNAQILLVDEATANMDHETERQILDTIRWSFGGSTVLFIAHRPAGVLDCTRVMVLSGGRVVELRAPDDALADYDSHFYKLVCGE</sequence>
<accession>A0A0L7LGV5</accession>
<reference evidence="4 5" key="1">
    <citation type="journal article" date="2015" name="Genome Biol. Evol.">
        <title>The genome of winter moth (Operophtera brumata) provides a genomic perspective on sexual dimorphism and phenology.</title>
        <authorList>
            <person name="Derks M.F."/>
            <person name="Smit S."/>
            <person name="Salis L."/>
            <person name="Schijlen E."/>
            <person name="Bossers A."/>
            <person name="Mateman C."/>
            <person name="Pijl A.S."/>
            <person name="de Ridder D."/>
            <person name="Groenen M.A."/>
            <person name="Visser M.E."/>
            <person name="Megens H.J."/>
        </authorList>
    </citation>
    <scope>NUCLEOTIDE SEQUENCE [LARGE SCALE GENOMIC DNA]</scope>
    <source>
        <strain evidence="4">WM2013NL</strain>
        <tissue evidence="4">Head and thorax</tissue>
    </source>
</reference>
<dbReference type="Gene3D" id="3.40.50.300">
    <property type="entry name" value="P-loop containing nucleotide triphosphate hydrolases"/>
    <property type="match status" value="1"/>
</dbReference>
<dbReference type="InterPro" id="IPR027417">
    <property type="entry name" value="P-loop_NTPase"/>
</dbReference>
<evidence type="ECO:0000256" key="2">
    <source>
        <dbReference type="ARBA" id="ARBA00022840"/>
    </source>
</evidence>
<keyword evidence="5" id="KW-1185">Reference proteome</keyword>
<dbReference type="Proteomes" id="UP000037510">
    <property type="component" value="Unassembled WGS sequence"/>
</dbReference>
<feature type="domain" description="AAA+ ATPase" evidence="3">
    <location>
        <begin position="12"/>
        <end position="168"/>
    </location>
</feature>
<dbReference type="STRING" id="104452.A0A0L7LGV5"/>